<protein>
    <recommendedName>
        <fullName evidence="5">Transmembrane protein</fullName>
    </recommendedName>
</protein>
<reference evidence="3" key="2">
    <citation type="submission" date="2023-06" db="EMBL/GenBank/DDBJ databases">
        <authorList>
            <consortium name="Lawrence Berkeley National Laboratory"/>
            <person name="Haridas S."/>
            <person name="Hensen N."/>
            <person name="Bonometti L."/>
            <person name="Westerberg I."/>
            <person name="Brannstrom I.O."/>
            <person name="Guillou S."/>
            <person name="Cros-Aarteil S."/>
            <person name="Calhoun S."/>
            <person name="Kuo A."/>
            <person name="Mondo S."/>
            <person name="Pangilinan J."/>
            <person name="Riley R."/>
            <person name="Labutti K."/>
            <person name="Andreopoulos B."/>
            <person name="Lipzen A."/>
            <person name="Chen C."/>
            <person name="Yanf M."/>
            <person name="Daum C."/>
            <person name="Ng V."/>
            <person name="Clum A."/>
            <person name="Steindorff A."/>
            <person name="Ohm R."/>
            <person name="Martin F."/>
            <person name="Silar P."/>
            <person name="Natvig D."/>
            <person name="Lalanne C."/>
            <person name="Gautier V."/>
            <person name="Ament-Velasquez S.L."/>
            <person name="Kruys A."/>
            <person name="Hutchinson M.I."/>
            <person name="Powell A.J."/>
            <person name="Barry K."/>
            <person name="Miller A.N."/>
            <person name="Grigoriev I.V."/>
            <person name="Debuchy R."/>
            <person name="Gladieux P."/>
            <person name="Thoren M.H."/>
            <person name="Johannesson H."/>
        </authorList>
    </citation>
    <scope>NUCLEOTIDE SEQUENCE</scope>
    <source>
        <strain evidence="3">CBS 118394</strain>
    </source>
</reference>
<feature type="transmembrane region" description="Helical" evidence="2">
    <location>
        <begin position="547"/>
        <end position="569"/>
    </location>
</feature>
<dbReference type="Proteomes" id="UP001283341">
    <property type="component" value="Unassembled WGS sequence"/>
</dbReference>
<name>A0AAE0HZH6_9PEZI</name>
<proteinExistence type="predicted"/>
<comment type="caution">
    <text evidence="3">The sequence shown here is derived from an EMBL/GenBank/DDBJ whole genome shotgun (WGS) entry which is preliminary data.</text>
</comment>
<dbReference type="AlphaFoldDB" id="A0AAE0HZH6"/>
<reference evidence="3" key="1">
    <citation type="journal article" date="2023" name="Mol. Phylogenet. Evol.">
        <title>Genome-scale phylogeny and comparative genomics of the fungal order Sordariales.</title>
        <authorList>
            <person name="Hensen N."/>
            <person name="Bonometti L."/>
            <person name="Westerberg I."/>
            <person name="Brannstrom I.O."/>
            <person name="Guillou S."/>
            <person name="Cros-Aarteil S."/>
            <person name="Calhoun S."/>
            <person name="Haridas S."/>
            <person name="Kuo A."/>
            <person name="Mondo S."/>
            <person name="Pangilinan J."/>
            <person name="Riley R."/>
            <person name="LaButti K."/>
            <person name="Andreopoulos B."/>
            <person name="Lipzen A."/>
            <person name="Chen C."/>
            <person name="Yan M."/>
            <person name="Daum C."/>
            <person name="Ng V."/>
            <person name="Clum A."/>
            <person name="Steindorff A."/>
            <person name="Ohm R.A."/>
            <person name="Martin F."/>
            <person name="Silar P."/>
            <person name="Natvig D.O."/>
            <person name="Lalanne C."/>
            <person name="Gautier V."/>
            <person name="Ament-Velasquez S.L."/>
            <person name="Kruys A."/>
            <person name="Hutchinson M.I."/>
            <person name="Powell A.J."/>
            <person name="Barry K."/>
            <person name="Miller A.N."/>
            <person name="Grigoriev I.V."/>
            <person name="Debuchy R."/>
            <person name="Gladieux P."/>
            <person name="Hiltunen Thoren M."/>
            <person name="Johannesson H."/>
        </authorList>
    </citation>
    <scope>NUCLEOTIDE SEQUENCE</scope>
    <source>
        <strain evidence="3">CBS 118394</strain>
    </source>
</reference>
<keyword evidence="2" id="KW-0472">Membrane</keyword>
<keyword evidence="2" id="KW-1133">Transmembrane helix</keyword>
<dbReference type="PANTHER" id="PTHR35041:SF3">
    <property type="entry name" value="FORMYLMETHIONINE DEFORMYLASE-LIKE PROTEIN"/>
    <property type="match status" value="1"/>
</dbReference>
<evidence type="ECO:0000256" key="2">
    <source>
        <dbReference type="SAM" id="Phobius"/>
    </source>
</evidence>
<organism evidence="3 4">
    <name type="scientific">Apodospora peruviana</name>
    <dbReference type="NCBI Taxonomy" id="516989"/>
    <lineage>
        <taxon>Eukaryota</taxon>
        <taxon>Fungi</taxon>
        <taxon>Dikarya</taxon>
        <taxon>Ascomycota</taxon>
        <taxon>Pezizomycotina</taxon>
        <taxon>Sordariomycetes</taxon>
        <taxon>Sordariomycetidae</taxon>
        <taxon>Sordariales</taxon>
        <taxon>Lasiosphaeriaceae</taxon>
        <taxon>Apodospora</taxon>
    </lineage>
</organism>
<evidence type="ECO:0000256" key="1">
    <source>
        <dbReference type="SAM" id="MobiDB-lite"/>
    </source>
</evidence>
<feature type="region of interest" description="Disordered" evidence="1">
    <location>
        <begin position="1"/>
        <end position="27"/>
    </location>
</feature>
<evidence type="ECO:0000313" key="3">
    <source>
        <dbReference type="EMBL" id="KAK3315750.1"/>
    </source>
</evidence>
<accession>A0AAE0HZH6</accession>
<gene>
    <name evidence="3" type="ORF">B0H66DRAFT_604070</name>
</gene>
<keyword evidence="2" id="KW-0812">Transmembrane</keyword>
<evidence type="ECO:0000313" key="4">
    <source>
        <dbReference type="Proteomes" id="UP001283341"/>
    </source>
</evidence>
<keyword evidence="4" id="KW-1185">Reference proteome</keyword>
<dbReference type="PANTHER" id="PTHR35041">
    <property type="entry name" value="MEDIATOR OF RNA POLYMERASE II TRANSCRIPTION SUBUNIT 1"/>
    <property type="match status" value="1"/>
</dbReference>
<dbReference type="EMBL" id="JAUEDM010000005">
    <property type="protein sequence ID" value="KAK3315750.1"/>
    <property type="molecule type" value="Genomic_DNA"/>
</dbReference>
<sequence length="612" mass="68275">MEDQHAPVSPLSSQGSCHQFPSMSSMNGLGEEEVKRDHQMIASTIMTQPGYNYHYLPQPAQTPISPDYSAASQQQWSPLSPSEPCITPTQRLEAKIAFTVPAASQLPPKQRGFLRHLKQRWPTMYFFLFAWLRVRNVMRYGTAFAVVTKFSLAAAVTIAFRQQLWVTLLQPGQDLSLRSLDSIFAATEDISSMFNFTFYHRSDLFPSVYMYLLHDVTMDVNLQTPMVDGFCPSIRTLNFSREALVLAETTTGPSDLFQLTHEPLRLILPEATYNFQDTLLHALLMGHEVVVRTAGNEICGKGWTWSYLLSFVGPGYKCTEQLDAAEADDDDDYIPDGDRIWKLSTSLFTAQFNVTFAFRNPADADGPSSSSPVEGSMIGNREENYASSNAAAGPHKRSSFTYAHREKAYTVSFSYSGDEWGSQTATVLDRVFLATIVPYFIPFNDPPLNWQEELSKNGARGTYNGMSEKLVSLLGPSVGAYHPGSDVSHFVQSKLFDARQYVDVVWASDPSNSSGTVVPALDERSTDYPCMRWRTLSVFKYNVMQLWLVYGVSMLLALLGVGVGSKAIWGNGGQVRNTRFSTILEAVKDSSDWWWPTVANISNSSRRVSASV</sequence>
<feature type="compositionally biased region" description="Polar residues" evidence="1">
    <location>
        <begin position="10"/>
        <end position="27"/>
    </location>
</feature>
<evidence type="ECO:0008006" key="5">
    <source>
        <dbReference type="Google" id="ProtNLM"/>
    </source>
</evidence>